<evidence type="ECO:0000313" key="2">
    <source>
        <dbReference type="EMBL" id="SDH67967.1"/>
    </source>
</evidence>
<feature type="region of interest" description="Disordered" evidence="1">
    <location>
        <begin position="106"/>
        <end position="159"/>
    </location>
</feature>
<dbReference type="Proteomes" id="UP000198923">
    <property type="component" value="Unassembled WGS sequence"/>
</dbReference>
<keyword evidence="3" id="KW-1185">Reference proteome</keyword>
<dbReference type="OrthoDB" id="3542106at2"/>
<evidence type="ECO:0000256" key="1">
    <source>
        <dbReference type="SAM" id="MobiDB-lite"/>
    </source>
</evidence>
<dbReference type="AlphaFoldDB" id="A0A1G8EDJ0"/>
<protein>
    <submittedName>
        <fullName evidence="2">Uncharacterized protein</fullName>
    </submittedName>
</protein>
<proteinExistence type="predicted"/>
<feature type="compositionally biased region" description="Basic and acidic residues" evidence="1">
    <location>
        <begin position="109"/>
        <end position="119"/>
    </location>
</feature>
<organism evidence="2 3">
    <name type="scientific">Sinosporangium album</name>
    <dbReference type="NCBI Taxonomy" id="504805"/>
    <lineage>
        <taxon>Bacteria</taxon>
        <taxon>Bacillati</taxon>
        <taxon>Actinomycetota</taxon>
        <taxon>Actinomycetes</taxon>
        <taxon>Streptosporangiales</taxon>
        <taxon>Streptosporangiaceae</taxon>
        <taxon>Sinosporangium</taxon>
    </lineage>
</organism>
<sequence>MITLSTTVYRLARAATTPGNPAAVTITTNGGGNRYAAWPYGCALISPPAWEALGRPHDGAWSILPNTALTPRRASEGFTVDAAARMLPLLDHTADRSRLRIAAGPVAERLPHAPMADRRPQRRPGMGTRRDPPRLRAAPARPHLHHPRPTTNRSRTPMPTPINAFTETGALLAILSDDPSEARRLITDMSPSERVTFAEQLTRLRDMLSDYCKVCDTLTPLSESFIIDAFSVDHRHVCRTCAEAARARREGEAP</sequence>
<name>A0A1G8EDJ0_9ACTN</name>
<gene>
    <name evidence="2" type="ORF">SAMN05421505_12052</name>
</gene>
<dbReference type="EMBL" id="FNCN01000020">
    <property type="protein sequence ID" value="SDH67967.1"/>
    <property type="molecule type" value="Genomic_DNA"/>
</dbReference>
<dbReference type="STRING" id="504805.SAMN05421505_12052"/>
<accession>A0A1G8EDJ0</accession>
<evidence type="ECO:0000313" key="3">
    <source>
        <dbReference type="Proteomes" id="UP000198923"/>
    </source>
</evidence>
<reference evidence="2 3" key="1">
    <citation type="submission" date="2016-10" db="EMBL/GenBank/DDBJ databases">
        <authorList>
            <person name="de Groot N.N."/>
        </authorList>
    </citation>
    <scope>NUCLEOTIDE SEQUENCE [LARGE SCALE GENOMIC DNA]</scope>
    <source>
        <strain evidence="2 3">CPCC 201354</strain>
    </source>
</reference>
<dbReference type="RefSeq" id="WP_093172187.1">
    <property type="nucleotide sequence ID" value="NZ_FNCN01000020.1"/>
</dbReference>